<dbReference type="Pfam" id="PF13639">
    <property type="entry name" value="zf-RING_2"/>
    <property type="match status" value="1"/>
</dbReference>
<evidence type="ECO:0000259" key="3">
    <source>
        <dbReference type="Pfam" id="PF13639"/>
    </source>
</evidence>
<feature type="signal peptide" evidence="2">
    <location>
        <begin position="1"/>
        <end position="26"/>
    </location>
</feature>
<dbReference type="STRING" id="1169540.A0A0G4FTL7"/>
<evidence type="ECO:0000256" key="1">
    <source>
        <dbReference type="SAM" id="Phobius"/>
    </source>
</evidence>
<keyword evidence="1" id="KW-1133">Transmembrane helix</keyword>
<organism evidence="4 5">
    <name type="scientific">Vitrella brassicaformis (strain CCMP3155)</name>
    <dbReference type="NCBI Taxonomy" id="1169540"/>
    <lineage>
        <taxon>Eukaryota</taxon>
        <taxon>Sar</taxon>
        <taxon>Alveolata</taxon>
        <taxon>Colpodellida</taxon>
        <taxon>Vitrellaceae</taxon>
        <taxon>Vitrella</taxon>
    </lineage>
</organism>
<feature type="transmembrane region" description="Helical" evidence="1">
    <location>
        <begin position="145"/>
        <end position="169"/>
    </location>
</feature>
<keyword evidence="1" id="KW-0812">Transmembrane</keyword>
<name>A0A0G4FTL7_VITBC</name>
<evidence type="ECO:0000256" key="2">
    <source>
        <dbReference type="SAM" id="SignalP"/>
    </source>
</evidence>
<feature type="transmembrane region" description="Helical" evidence="1">
    <location>
        <begin position="245"/>
        <end position="265"/>
    </location>
</feature>
<feature type="domain" description="RING-type" evidence="3">
    <location>
        <begin position="417"/>
        <end position="465"/>
    </location>
</feature>
<dbReference type="InterPro" id="IPR013083">
    <property type="entry name" value="Znf_RING/FYVE/PHD"/>
</dbReference>
<feature type="transmembrane region" description="Helical" evidence="1">
    <location>
        <begin position="58"/>
        <end position="76"/>
    </location>
</feature>
<dbReference type="SUPFAM" id="SSF57850">
    <property type="entry name" value="RING/U-box"/>
    <property type="match status" value="1"/>
</dbReference>
<keyword evidence="2" id="KW-0732">Signal</keyword>
<feature type="transmembrane region" description="Helical" evidence="1">
    <location>
        <begin position="181"/>
        <end position="200"/>
    </location>
</feature>
<sequence length="523" mass="58719">MRPCYTMNSLHVLLLLVEMATMPFLCQPKSFLWPEHVSHQVTPSDIFKYRHVPPAATFFWRLAVTVYFIVWFFMGFDLAPSALYFCFLTNWGWTLSLAYFAFATVHNWYVWREEMGERRIGSEGDSALLLEQSQARLRLHKTITLLFEIALPLEIVIASLFWLVVWPVLHEEHILDHGFPLYINLNLHAVGLGLLAIEFLQHQIPFFSRHLIVSLLLGAVYCPINAGATFLTGKPLYPVLTWQDWNSAILVVVAFLAQTVFHFLCQGIRLTCCRRRTAIEPSMASQLPLHQPASLVAEPASGEETSASDHEGRGVTVAVKAGAAGMDLVALFVLIIMLILVIRFVPPLIKTLLKAWNLWYTENGTLSSNVPLDTIGSGRRTPDAASKSRVIDLWVFPFRPQENKPLEASPVDSPQAACCICLCSYEADDSCTTPSVPTCFDQHVFHRQCLETWIATGHRSCPICRAPLDCDAASRHVDDSPQCVLVMPADKDARGREMVRIQVGRADDGRRRAAGLAHDRPEV</sequence>
<dbReference type="PANTHER" id="PTHR12242">
    <property type="entry name" value="OS02G0130600 PROTEIN-RELATED"/>
    <property type="match status" value="1"/>
</dbReference>
<proteinExistence type="predicted"/>
<accession>A0A0G4FTL7</accession>
<dbReference type="EMBL" id="CDMY01000499">
    <property type="protein sequence ID" value="CEM18290.1"/>
    <property type="molecule type" value="Genomic_DNA"/>
</dbReference>
<protein>
    <recommendedName>
        <fullName evidence="3">RING-type domain-containing protein</fullName>
    </recommendedName>
</protein>
<dbReference type="AlphaFoldDB" id="A0A0G4FTL7"/>
<dbReference type="Gene3D" id="3.30.40.10">
    <property type="entry name" value="Zinc/RING finger domain, C3HC4 (zinc finger)"/>
    <property type="match status" value="1"/>
</dbReference>
<gene>
    <name evidence="4" type="ORF">Vbra_16193</name>
</gene>
<keyword evidence="1" id="KW-0472">Membrane</keyword>
<dbReference type="PANTHER" id="PTHR12242:SF48">
    <property type="entry name" value="FAR-17A_AIG1-LIKE PROTEIN"/>
    <property type="match status" value="1"/>
</dbReference>
<dbReference type="Proteomes" id="UP000041254">
    <property type="component" value="Unassembled WGS sequence"/>
</dbReference>
<feature type="chain" id="PRO_5005189051" description="RING-type domain-containing protein" evidence="2">
    <location>
        <begin position="27"/>
        <end position="523"/>
    </location>
</feature>
<feature type="transmembrane region" description="Helical" evidence="1">
    <location>
        <begin position="82"/>
        <end position="109"/>
    </location>
</feature>
<dbReference type="VEuPathDB" id="CryptoDB:Vbra_16193"/>
<dbReference type="InterPro" id="IPR001841">
    <property type="entry name" value="Znf_RING"/>
</dbReference>
<evidence type="ECO:0000313" key="5">
    <source>
        <dbReference type="Proteomes" id="UP000041254"/>
    </source>
</evidence>
<dbReference type="InParanoid" id="A0A0G4FTL7"/>
<keyword evidence="5" id="KW-1185">Reference proteome</keyword>
<reference evidence="4 5" key="1">
    <citation type="submission" date="2014-11" db="EMBL/GenBank/DDBJ databases">
        <authorList>
            <person name="Zhu J."/>
            <person name="Qi W."/>
            <person name="Song R."/>
        </authorList>
    </citation>
    <scope>NUCLEOTIDE SEQUENCE [LARGE SCALE GENOMIC DNA]</scope>
</reference>
<dbReference type="OrthoDB" id="8062037at2759"/>
<evidence type="ECO:0000313" key="4">
    <source>
        <dbReference type="EMBL" id="CEM18290.1"/>
    </source>
</evidence>
<feature type="transmembrane region" description="Helical" evidence="1">
    <location>
        <begin position="212"/>
        <end position="233"/>
    </location>
</feature>
<feature type="transmembrane region" description="Helical" evidence="1">
    <location>
        <begin position="328"/>
        <end position="345"/>
    </location>
</feature>
<dbReference type="GO" id="GO:0016020">
    <property type="term" value="C:membrane"/>
    <property type="evidence" value="ECO:0007669"/>
    <property type="project" value="TreeGrafter"/>
</dbReference>